<keyword evidence="3" id="KW-0378">Hydrolase</keyword>
<evidence type="ECO:0000259" key="1">
    <source>
        <dbReference type="Pfam" id="PF11202"/>
    </source>
</evidence>
<reference evidence="3" key="2">
    <citation type="submission" date="2021-04" db="EMBL/GenBank/DDBJ databases">
        <authorList>
            <person name="Dong X."/>
        </authorList>
    </citation>
    <scope>NUCLEOTIDE SEQUENCE</scope>
    <source>
        <strain evidence="3">ZWT</strain>
    </source>
</reference>
<proteinExistence type="predicted"/>
<comment type="caution">
    <text evidence="3">The sequence shown here is derived from an EMBL/GenBank/DDBJ whole genome shotgun (WGS) entry which is preliminary data.</text>
</comment>
<dbReference type="InterPro" id="IPR011215">
    <property type="entry name" value="StiP_N"/>
</dbReference>
<keyword evidence="3" id="KW-0645">Protease</keyword>
<reference evidence="3" key="1">
    <citation type="journal article" date="2021" name="mSystems">
        <title>Bacteria and Archaea Synergistically Convert Glycine Betaine to Biogenic Methane in the Formosa Cold Seep of the South China Sea.</title>
        <authorList>
            <person name="Li L."/>
            <person name="Zhang W."/>
            <person name="Zhang S."/>
            <person name="Song L."/>
            <person name="Sun Q."/>
            <person name="Zhang H."/>
            <person name="Xiang H."/>
            <person name="Dong X."/>
        </authorList>
    </citation>
    <scope>NUCLEOTIDE SEQUENCE</scope>
    <source>
        <strain evidence="3">ZWT</strain>
    </source>
</reference>
<dbReference type="GO" id="GO:0006508">
    <property type="term" value="P:proteolysis"/>
    <property type="evidence" value="ECO:0007669"/>
    <property type="project" value="UniProtKB-KW"/>
</dbReference>
<dbReference type="RefSeq" id="WP_250857143.1">
    <property type="nucleotide sequence ID" value="NZ_JAGSOJ010000001.1"/>
</dbReference>
<dbReference type="InterPro" id="IPR048336">
    <property type="entry name" value="StiP-like"/>
</dbReference>
<dbReference type="Pfam" id="PF11202">
    <property type="entry name" value="StiP"/>
    <property type="match status" value="1"/>
</dbReference>
<dbReference type="Proteomes" id="UP001056429">
    <property type="component" value="Unassembled WGS sequence"/>
</dbReference>
<dbReference type="AlphaFoldDB" id="A0A9J6NUY0"/>
<evidence type="ECO:0000259" key="2">
    <source>
        <dbReference type="Pfam" id="PF15608"/>
    </source>
</evidence>
<sequence length="361" mass="41203">MKEALSSGSYSPDDVIFLLKLINNELKEMDTFEREQAIQKGVSYSNMLPIEYEPSEEYVQIFMKTLEETKEKIATLTAVLSEKIIKKRGSKLILVSLARAGTPIGILVKRFIKYKYEIDLPHYSVSIIREAGLDENAVKFMIEKHGHSNIQFIDGWTGKGVIKNTLENSCESFKNKYGIELNSDLAVLADPGRICSTYATREDFLIPNACLNSTVSGLMSRTVLNKDIIGEDDFHGSKFYQSLIKKDLSQYYVDTISQSFNLTLHEIEYECEEPDRRGLKDIEKIKAQYDIEDINFIKPGVGETTRVLLRRVPWMILVNTMDNPNLEHIYRLAKEKGIPIKIIESKSYSCFGLIKQLRGRG</sequence>
<dbReference type="GO" id="GO:0008233">
    <property type="term" value="F:peptidase activity"/>
    <property type="evidence" value="ECO:0007669"/>
    <property type="project" value="UniProtKB-KW"/>
</dbReference>
<organism evidence="3 4">
    <name type="scientific">Oceanirhabdus seepicola</name>
    <dbReference type="NCBI Taxonomy" id="2828781"/>
    <lineage>
        <taxon>Bacteria</taxon>
        <taxon>Bacillati</taxon>
        <taxon>Bacillota</taxon>
        <taxon>Clostridia</taxon>
        <taxon>Eubacteriales</taxon>
        <taxon>Clostridiaceae</taxon>
        <taxon>Oceanirhabdus</taxon>
    </lineage>
</organism>
<name>A0A9J6NUY0_9CLOT</name>
<accession>A0A9J6NUY0</accession>
<evidence type="ECO:0000313" key="4">
    <source>
        <dbReference type="Proteomes" id="UP001056429"/>
    </source>
</evidence>
<dbReference type="Pfam" id="PF15608">
    <property type="entry name" value="PELOTA_1"/>
    <property type="match status" value="1"/>
</dbReference>
<feature type="domain" description="Cysteine protease StiP N-terminal" evidence="1">
    <location>
        <begin position="8"/>
        <end position="256"/>
    </location>
</feature>
<gene>
    <name evidence="3" type="ORF">KDK92_00935</name>
</gene>
<dbReference type="EMBL" id="JAGSOJ010000001">
    <property type="protein sequence ID" value="MCM1988287.1"/>
    <property type="molecule type" value="Genomic_DNA"/>
</dbReference>
<keyword evidence="4" id="KW-1185">Reference proteome</keyword>
<feature type="domain" description="PELOTA RNA-binding" evidence="2">
    <location>
        <begin position="277"/>
        <end position="356"/>
    </location>
</feature>
<dbReference type="PIRSF" id="PIRSF020979">
    <property type="entry name" value="UCP020979"/>
    <property type="match status" value="1"/>
</dbReference>
<evidence type="ECO:0000313" key="3">
    <source>
        <dbReference type="EMBL" id="MCM1988287.1"/>
    </source>
</evidence>
<protein>
    <submittedName>
        <fullName evidence="3">Cysteine protease StiP family protein</fullName>
    </submittedName>
</protein>
<dbReference type="InterPro" id="IPR028157">
    <property type="entry name" value="PELOTA_dom"/>
</dbReference>